<feature type="compositionally biased region" description="Basic and acidic residues" evidence="6">
    <location>
        <begin position="712"/>
        <end position="729"/>
    </location>
</feature>
<evidence type="ECO:0000256" key="3">
    <source>
        <dbReference type="ARBA" id="ARBA00023157"/>
    </source>
</evidence>
<dbReference type="GO" id="GO:0005911">
    <property type="term" value="C:cell-cell junction"/>
    <property type="evidence" value="ECO:0007669"/>
    <property type="project" value="TreeGrafter"/>
</dbReference>
<keyword evidence="2" id="KW-0472">Membrane</keyword>
<reference evidence="9 10" key="1">
    <citation type="submission" date="2020-02" db="EMBL/GenBank/DDBJ databases">
        <authorList>
            <person name="Ferguson B K."/>
        </authorList>
    </citation>
    <scope>NUCLEOTIDE SEQUENCE [LARGE SCALE GENOMIC DNA]</scope>
</reference>
<keyword evidence="10" id="KW-1185">Reference proteome</keyword>
<feature type="domain" description="Ig-like" evidence="8">
    <location>
        <begin position="156"/>
        <end position="252"/>
    </location>
</feature>
<dbReference type="InterPro" id="IPR007110">
    <property type="entry name" value="Ig-like_dom"/>
</dbReference>
<feature type="region of interest" description="Disordered" evidence="6">
    <location>
        <begin position="712"/>
        <end position="752"/>
    </location>
</feature>
<evidence type="ECO:0000256" key="5">
    <source>
        <dbReference type="ARBA" id="ARBA00023319"/>
    </source>
</evidence>
<dbReference type="GO" id="GO:0098609">
    <property type="term" value="P:cell-cell adhesion"/>
    <property type="evidence" value="ECO:0007669"/>
    <property type="project" value="TreeGrafter"/>
</dbReference>
<dbReference type="AlphaFoldDB" id="A0A6H5GFG5"/>
<proteinExistence type="predicted"/>
<dbReference type="PANTHER" id="PTHR11640:SF158">
    <property type="entry name" value="V-SET AND IMMUNOGLOBULIN DOMAIN-CONTAINING PROTEIN 10-LIKE 2"/>
    <property type="match status" value="1"/>
</dbReference>
<dbReference type="GO" id="GO:0050839">
    <property type="term" value="F:cell adhesion molecule binding"/>
    <property type="evidence" value="ECO:0007669"/>
    <property type="project" value="TreeGrafter"/>
</dbReference>
<evidence type="ECO:0000313" key="10">
    <source>
        <dbReference type="Proteomes" id="UP000479000"/>
    </source>
</evidence>
<feature type="compositionally biased region" description="Polar residues" evidence="6">
    <location>
        <begin position="659"/>
        <end position="672"/>
    </location>
</feature>
<dbReference type="CDD" id="cd00096">
    <property type="entry name" value="Ig"/>
    <property type="match status" value="2"/>
</dbReference>
<evidence type="ECO:0000256" key="1">
    <source>
        <dbReference type="ARBA" id="ARBA00004479"/>
    </source>
</evidence>
<evidence type="ECO:0000256" key="4">
    <source>
        <dbReference type="ARBA" id="ARBA00023180"/>
    </source>
</evidence>
<dbReference type="PROSITE" id="PS50835">
    <property type="entry name" value="IG_LIKE"/>
    <property type="match status" value="1"/>
</dbReference>
<keyword evidence="5" id="KW-0393">Immunoglobulin domain</keyword>
<feature type="region of interest" description="Disordered" evidence="6">
    <location>
        <begin position="573"/>
        <end position="606"/>
    </location>
</feature>
<protein>
    <recommendedName>
        <fullName evidence="8">Ig-like domain-containing protein</fullName>
    </recommendedName>
</protein>
<evidence type="ECO:0000259" key="8">
    <source>
        <dbReference type="PROSITE" id="PS50835"/>
    </source>
</evidence>
<gene>
    <name evidence="9" type="ORF">NTEN_LOCUS7142</name>
</gene>
<organism evidence="9 10">
    <name type="scientific">Nesidiocoris tenuis</name>
    <dbReference type="NCBI Taxonomy" id="355587"/>
    <lineage>
        <taxon>Eukaryota</taxon>
        <taxon>Metazoa</taxon>
        <taxon>Ecdysozoa</taxon>
        <taxon>Arthropoda</taxon>
        <taxon>Hexapoda</taxon>
        <taxon>Insecta</taxon>
        <taxon>Pterygota</taxon>
        <taxon>Neoptera</taxon>
        <taxon>Paraneoptera</taxon>
        <taxon>Hemiptera</taxon>
        <taxon>Heteroptera</taxon>
        <taxon>Panheteroptera</taxon>
        <taxon>Cimicomorpha</taxon>
        <taxon>Miridae</taxon>
        <taxon>Dicyphina</taxon>
        <taxon>Nesidiocoris</taxon>
    </lineage>
</organism>
<evidence type="ECO:0000256" key="2">
    <source>
        <dbReference type="ARBA" id="ARBA00023136"/>
    </source>
</evidence>
<keyword evidence="7" id="KW-0732">Signal</keyword>
<dbReference type="PANTHER" id="PTHR11640">
    <property type="entry name" value="NEPHRIN"/>
    <property type="match status" value="1"/>
</dbReference>
<feature type="region of interest" description="Disordered" evidence="6">
    <location>
        <begin position="38"/>
        <end position="61"/>
    </location>
</feature>
<dbReference type="SUPFAM" id="SSF48726">
    <property type="entry name" value="Immunoglobulin"/>
    <property type="match status" value="1"/>
</dbReference>
<dbReference type="EMBL" id="CADCXU010010479">
    <property type="protein sequence ID" value="CAB0001355.1"/>
    <property type="molecule type" value="Genomic_DNA"/>
</dbReference>
<dbReference type="GO" id="GO:0005886">
    <property type="term" value="C:plasma membrane"/>
    <property type="evidence" value="ECO:0007669"/>
    <property type="project" value="TreeGrafter"/>
</dbReference>
<dbReference type="InterPro" id="IPR051275">
    <property type="entry name" value="Cell_adhesion_signaling"/>
</dbReference>
<dbReference type="InterPro" id="IPR013098">
    <property type="entry name" value="Ig_I-set"/>
</dbReference>
<dbReference type="Pfam" id="PF13927">
    <property type="entry name" value="Ig_3"/>
    <property type="match status" value="1"/>
</dbReference>
<feature type="region of interest" description="Disordered" evidence="6">
    <location>
        <begin position="425"/>
        <end position="446"/>
    </location>
</feature>
<evidence type="ECO:0000313" key="9">
    <source>
        <dbReference type="EMBL" id="CAB0001355.1"/>
    </source>
</evidence>
<dbReference type="Gene3D" id="2.60.40.10">
    <property type="entry name" value="Immunoglobulins"/>
    <property type="match status" value="2"/>
</dbReference>
<dbReference type="SMART" id="SM00408">
    <property type="entry name" value="IGc2"/>
    <property type="match status" value="2"/>
</dbReference>
<feature type="signal peptide" evidence="7">
    <location>
        <begin position="1"/>
        <end position="22"/>
    </location>
</feature>
<feature type="compositionally biased region" description="Basic residues" evidence="6">
    <location>
        <begin position="287"/>
        <end position="299"/>
    </location>
</feature>
<evidence type="ECO:0000256" key="6">
    <source>
        <dbReference type="SAM" id="MobiDB-lite"/>
    </source>
</evidence>
<name>A0A6H5GFG5_9HEMI</name>
<feature type="chain" id="PRO_5026350217" description="Ig-like domain-containing protein" evidence="7">
    <location>
        <begin position="23"/>
        <end position="752"/>
    </location>
</feature>
<keyword evidence="3" id="KW-1015">Disulfide bond</keyword>
<feature type="compositionally biased region" description="Polar residues" evidence="6">
    <location>
        <begin position="741"/>
        <end position="752"/>
    </location>
</feature>
<feature type="compositionally biased region" description="Basic and acidic residues" evidence="6">
    <location>
        <begin position="593"/>
        <end position="604"/>
    </location>
</feature>
<dbReference type="InterPro" id="IPR013783">
    <property type="entry name" value="Ig-like_fold"/>
</dbReference>
<feature type="region of interest" description="Disordered" evidence="6">
    <location>
        <begin position="659"/>
        <end position="693"/>
    </location>
</feature>
<sequence>MARTSLIFALFTISWSEMFVSARSITLFNRNFSGPVEFQPRREQPPSARRSSRRCKGGAAPHRRNAKLLNCHSQACLSLSLTLRLSISSSLSLCLTLRLNFSLKPITFGGPLDQQKSISMNANESKAVTVKCEVSGDPHPNVVWQFKGKTLPTDKPRWIHINSSEQDRLHETAYGYMKGVANITCQAVARPKADYTWTRNNRSLDNLTTNVIQESDRAVLQVQMIDESVLGPYECTANNSLGSIRKVTVRLTSLARWSPTLSTAIAWQRVTTLDLVTIRRFRCSRHAMSRRPAPGKRTSHCSSRASPYSLFSARPSSPRTKGRSEKTASPQPKKVVYGQKFSLREESLNFSWQSRRFKHVARCSMRTFRIRLLRKTVSFGTEASSRNYLKYYADESAPREDINDLLGGSNWNDEGVYPQFTSQNSFSLSQRRDRLHPSGAKDQGRLSNLCQKRHQKHIWIMLTPLSSLSRMVQCSNHPLNNRNWSRTIVIALLIKPKTFNFCSSTSDRKYFPRLSIQRRKTRHREGRFKKLNGQTNICHLHQACWSDASKNQNDSLPVTMMTELGTPILGLKKSSNNAENDAKQRLAQNSPSDFDKEPQQEKSSSECIALHKIRNDSRVMNSNMPIRPGRPSIVNYKETLEKLKRLGVLKKRQVNSYVGMTSPSSQLPNGQPSAKKKLSLPTPASNVQSQNRNKIMENTLAYKLEEYYKAREKDDLKSLRRSNGDEKYSMKWHRPPAYPCTSPSKSRYKNIN</sequence>
<evidence type="ECO:0000256" key="7">
    <source>
        <dbReference type="SAM" id="SignalP"/>
    </source>
</evidence>
<feature type="compositionally biased region" description="Basic residues" evidence="6">
    <location>
        <begin position="50"/>
        <end position="61"/>
    </location>
</feature>
<feature type="region of interest" description="Disordered" evidence="6">
    <location>
        <begin position="287"/>
        <end position="334"/>
    </location>
</feature>
<accession>A0A6H5GFG5</accession>
<dbReference type="Proteomes" id="UP000479000">
    <property type="component" value="Unassembled WGS sequence"/>
</dbReference>
<keyword evidence="4" id="KW-0325">Glycoprotein</keyword>
<dbReference type="InterPro" id="IPR036179">
    <property type="entry name" value="Ig-like_dom_sf"/>
</dbReference>
<dbReference type="InterPro" id="IPR003598">
    <property type="entry name" value="Ig_sub2"/>
</dbReference>
<feature type="compositionally biased region" description="Polar residues" evidence="6">
    <location>
        <begin position="682"/>
        <end position="693"/>
    </location>
</feature>
<dbReference type="Pfam" id="PF07679">
    <property type="entry name" value="I-set"/>
    <property type="match status" value="1"/>
</dbReference>
<dbReference type="OrthoDB" id="9355041at2759"/>
<comment type="subcellular location">
    <subcellularLocation>
        <location evidence="1">Membrane</location>
        <topology evidence="1">Single-pass type I membrane protein</topology>
    </subcellularLocation>
</comment>